<name>A0A0J8R8K6_COCIT</name>
<dbReference type="Pfam" id="PF07393">
    <property type="entry name" value="Sec10_HB"/>
    <property type="match status" value="1"/>
</dbReference>
<sequence length="457" mass="51192">MSSAGLHTVLKTAKRLATVLCPAARREALQAEQKGNILLRTGTLATRAAQTQMKRQHQLASHDGSKCPIELSGSGNVAVETGRKLEELDRQRRRALDAHFLIECWDEVSNRGEVTLLENMRRTGGGEGMVRSAHIARQLLRISQRLDPLSWSETNGNVEVRPNGQKKTNTRELIEKFSETLEKDLLKQFDDFYRRANFDGMRECAKVLHDFNGGASVIGLFVNQHQFFIDRSQLITDEAVGDPETWERLADPDAEPPGVEPSLQSLVDEVKVVVQEESGIIKRTFPFYEQVLGTFVQRVFQQSIQQQLELVLDKANSVSSLAFLRSLQTARAYISSLVDDLKAHGLTEHPDTISSQTAMVLDQQLEDLFIPYLTGYSEREKGNLGEQYTSLLFKFATFHARRKKTPTTFISSLAKSGSELLASAREAYMNRLDSSDFTPTQRDVLVSLSGDVDDQSS</sequence>
<evidence type="ECO:0000259" key="5">
    <source>
        <dbReference type="Pfam" id="PF07393"/>
    </source>
</evidence>
<evidence type="ECO:0000256" key="3">
    <source>
        <dbReference type="ARBA" id="ARBA00022483"/>
    </source>
</evidence>
<organism evidence="7 8">
    <name type="scientific">Coccidioides immitis RMSCC 3703</name>
    <dbReference type="NCBI Taxonomy" id="454286"/>
    <lineage>
        <taxon>Eukaryota</taxon>
        <taxon>Fungi</taxon>
        <taxon>Dikarya</taxon>
        <taxon>Ascomycota</taxon>
        <taxon>Pezizomycotina</taxon>
        <taxon>Eurotiomycetes</taxon>
        <taxon>Eurotiomycetidae</taxon>
        <taxon>Onygenales</taxon>
        <taxon>Onygenaceae</taxon>
        <taxon>Coccidioides</taxon>
    </lineage>
</organism>
<dbReference type="STRING" id="454286.A0A0J8R8K6"/>
<dbReference type="PANTHER" id="PTHR12100:SF0">
    <property type="entry name" value="EXOCYST COMPLEX COMPONENT 5"/>
    <property type="match status" value="1"/>
</dbReference>
<dbReference type="InterPro" id="IPR048625">
    <property type="entry name" value="Sec10_N"/>
</dbReference>
<comment type="similarity">
    <text evidence="1">Belongs to the SEC10 family.</text>
</comment>
<evidence type="ECO:0000313" key="8">
    <source>
        <dbReference type="Proteomes" id="UP000054559"/>
    </source>
</evidence>
<evidence type="ECO:0000259" key="6">
    <source>
        <dbReference type="Pfam" id="PF20667"/>
    </source>
</evidence>
<dbReference type="GO" id="GO:0000145">
    <property type="term" value="C:exocyst"/>
    <property type="evidence" value="ECO:0007669"/>
    <property type="project" value="TreeGrafter"/>
</dbReference>
<keyword evidence="2" id="KW-0813">Transport</keyword>
<dbReference type="EMBL" id="DS268125">
    <property type="protein sequence ID" value="KMU81221.1"/>
    <property type="molecule type" value="Genomic_DNA"/>
</dbReference>
<keyword evidence="3" id="KW-0268">Exocytosis</keyword>
<proteinExistence type="inferred from homology"/>
<feature type="domain" description="Exocyst complex component Sec10-like alpha-helical bundle" evidence="5">
    <location>
        <begin position="131"/>
        <end position="443"/>
    </location>
</feature>
<reference evidence="8" key="1">
    <citation type="journal article" date="2010" name="Genome Res.">
        <title>Population genomic sequencing of Coccidioides fungi reveals recent hybridization and transposon control.</title>
        <authorList>
            <person name="Neafsey D.E."/>
            <person name="Barker B.M."/>
            <person name="Sharpton T.J."/>
            <person name="Stajich J.E."/>
            <person name="Park D.J."/>
            <person name="Whiston E."/>
            <person name="Hung C.-Y."/>
            <person name="McMahan C."/>
            <person name="White J."/>
            <person name="Sykes S."/>
            <person name="Heiman D."/>
            <person name="Young S."/>
            <person name="Zeng Q."/>
            <person name="Abouelleil A."/>
            <person name="Aftuck L."/>
            <person name="Bessette D."/>
            <person name="Brown A."/>
            <person name="FitzGerald M."/>
            <person name="Lui A."/>
            <person name="Macdonald J.P."/>
            <person name="Priest M."/>
            <person name="Orbach M.J."/>
            <person name="Galgiani J.N."/>
            <person name="Kirkland T.N."/>
            <person name="Cole G.T."/>
            <person name="Birren B.W."/>
            <person name="Henn M.R."/>
            <person name="Taylor J.W."/>
            <person name="Rounsley S.D."/>
        </authorList>
    </citation>
    <scope>NUCLEOTIDE SEQUENCE [LARGE SCALE GENOMIC DNA]</scope>
    <source>
        <strain evidence="8">RMSCC 3703</strain>
    </source>
</reference>
<dbReference type="InterPro" id="IPR048627">
    <property type="entry name" value="Sec10_HB"/>
</dbReference>
<dbReference type="AlphaFoldDB" id="A0A0J8R8K6"/>
<dbReference type="PANTHER" id="PTHR12100">
    <property type="entry name" value="SEC10"/>
    <property type="match status" value="1"/>
</dbReference>
<gene>
    <name evidence="7" type="ORF">CISG_02598</name>
</gene>
<evidence type="ECO:0000313" key="7">
    <source>
        <dbReference type="EMBL" id="KMU81221.1"/>
    </source>
</evidence>
<evidence type="ECO:0000256" key="4">
    <source>
        <dbReference type="ARBA" id="ARBA00023054"/>
    </source>
</evidence>
<keyword evidence="4" id="KW-0175">Coiled coil</keyword>
<dbReference type="Pfam" id="PF20667">
    <property type="entry name" value="Sec10_N"/>
    <property type="match status" value="1"/>
</dbReference>
<evidence type="ECO:0000256" key="2">
    <source>
        <dbReference type="ARBA" id="ARBA00022448"/>
    </source>
</evidence>
<dbReference type="Proteomes" id="UP000054559">
    <property type="component" value="Unassembled WGS sequence"/>
</dbReference>
<accession>A0A0J8R8K6</accession>
<dbReference type="OrthoDB" id="125856at2759"/>
<dbReference type="GO" id="GO:0006887">
    <property type="term" value="P:exocytosis"/>
    <property type="evidence" value="ECO:0007669"/>
    <property type="project" value="UniProtKB-KW"/>
</dbReference>
<protein>
    <submittedName>
        <fullName evidence="7">Exocyst complex subunit Sec10</fullName>
    </submittedName>
</protein>
<dbReference type="InterPro" id="IPR009976">
    <property type="entry name" value="Sec10-like"/>
</dbReference>
<dbReference type="GO" id="GO:0006893">
    <property type="term" value="P:Golgi to plasma membrane transport"/>
    <property type="evidence" value="ECO:0007669"/>
    <property type="project" value="TreeGrafter"/>
</dbReference>
<feature type="domain" description="Exocyst complex component Sec10 N-terminal" evidence="6">
    <location>
        <begin position="70"/>
        <end position="121"/>
    </location>
</feature>
<evidence type="ECO:0000256" key="1">
    <source>
        <dbReference type="ARBA" id="ARBA00006572"/>
    </source>
</evidence>